<protein>
    <submittedName>
        <fullName evidence="1">T9SS type A sorting domain-containing protein</fullName>
    </submittedName>
</protein>
<evidence type="ECO:0000313" key="1">
    <source>
        <dbReference type="EMBL" id="MBO2010914.1"/>
    </source>
</evidence>
<dbReference type="NCBIfam" id="TIGR04183">
    <property type="entry name" value="Por_Secre_tail"/>
    <property type="match status" value="1"/>
</dbReference>
<proteinExistence type="predicted"/>
<accession>A0ABS3QJF8</accession>
<reference evidence="1 2" key="1">
    <citation type="submission" date="2021-03" db="EMBL/GenBank/DDBJ databases">
        <authorList>
            <person name="Kim M.K."/>
        </authorList>
    </citation>
    <scope>NUCLEOTIDE SEQUENCE [LARGE SCALE GENOMIC DNA]</scope>
    <source>
        <strain evidence="1 2">BT442</strain>
    </source>
</reference>
<dbReference type="EMBL" id="JAGETZ010000008">
    <property type="protein sequence ID" value="MBO2010914.1"/>
    <property type="molecule type" value="Genomic_DNA"/>
</dbReference>
<gene>
    <name evidence="1" type="ORF">J4E00_17775</name>
</gene>
<organism evidence="1 2">
    <name type="scientific">Hymenobacter negativus</name>
    <dbReference type="NCBI Taxonomy" id="2795026"/>
    <lineage>
        <taxon>Bacteria</taxon>
        <taxon>Pseudomonadati</taxon>
        <taxon>Bacteroidota</taxon>
        <taxon>Cytophagia</taxon>
        <taxon>Cytophagales</taxon>
        <taxon>Hymenobacteraceae</taxon>
        <taxon>Hymenobacter</taxon>
    </lineage>
</organism>
<dbReference type="InterPro" id="IPR026444">
    <property type="entry name" value="Secre_tail"/>
</dbReference>
<dbReference type="RefSeq" id="WP_208176602.1">
    <property type="nucleotide sequence ID" value="NZ_JAGETZ010000008.1"/>
</dbReference>
<name>A0ABS3QJF8_9BACT</name>
<comment type="caution">
    <text evidence="1">The sequence shown here is derived from an EMBL/GenBank/DDBJ whole genome shotgun (WGS) entry which is preliminary data.</text>
</comment>
<evidence type="ECO:0000313" key="2">
    <source>
        <dbReference type="Proteomes" id="UP000664369"/>
    </source>
</evidence>
<keyword evidence="2" id="KW-1185">Reference proteome</keyword>
<sequence>MKASFIGNIFGPWGTTSAFNPDFNPLPVNATSSCTENTPCSEGWCHSSRGVCIPWGRYALGDLERTITAINAAYDCEGLRRPIIQASIFESITRDTPAGQMPDSTKDGIHQITISPIVIDEFRDEIFSLNEQTRYFRLNADGTYTAKTDVKFDFLRIAYPCSTGSDGSISYSPDAFQLEGRMWLFHEAKCLVDVGITAIHMGQTGIWAKIRMATNEAARTLALQQAASVVTHIRNYANNPQKTVIGPTGMVTYAYNSTATNASTPFVLLASEASSINRGKDQNGNYTEPFGMVKMAYGTVNGYPKLLFDFMASVLRPRDIIPEGEADPCTGITCPTVGGVGCLEQRSTADPRCTVMSEPIIPPSTEITPSGELPMTIVDPCHGGGLLPDGAGISPIGKVYTVQTPYLAGLDGWEGEFGQRCDAEYTGPAERGCRNPLYLRGSNFPYADDGTWFMNLALIPDASLKALAIQYQAQWSKYYVRAIRKFSINASATFMHPAGMLGAFDDRNKPHWCLTDDPAKQVQNAIREAWEPADTLKVSAIATTCGEVVVALPWRSCSPHVIKAPKWLFMIANPCAGSIYTWHRRRPDGSYEELAYGPTLEYIPNQQGQYDIAVQEDNLALPTASGNRFYSMPPNSSYSDFTCCNTSPPATATNLKLLPFSEDEFHAKMAATTLVASTATDQVKGIEPFPKPTSDELSIRVLAVKAGRLKLQISNVLGQEVPLPLTTKFVSEGPGITIPDTSILPQGVYILRVKFNDMYQTKLFTKL</sequence>
<dbReference type="PROSITE" id="PS51257">
    <property type="entry name" value="PROKAR_LIPOPROTEIN"/>
    <property type="match status" value="1"/>
</dbReference>
<dbReference type="Proteomes" id="UP000664369">
    <property type="component" value="Unassembled WGS sequence"/>
</dbReference>